<comment type="subcellular location">
    <subcellularLocation>
        <location evidence="1">Cell membrane</location>
        <topology evidence="1">Multi-pass membrane protein</topology>
    </subcellularLocation>
</comment>
<feature type="domain" description="ABC transporter" evidence="8">
    <location>
        <begin position="337"/>
        <end position="568"/>
    </location>
</feature>
<keyword evidence="2 7" id="KW-0812">Transmembrane</keyword>
<dbReference type="SUPFAM" id="SSF52540">
    <property type="entry name" value="P-loop containing nucleoside triphosphate hydrolases"/>
    <property type="match status" value="1"/>
</dbReference>
<evidence type="ECO:0000256" key="7">
    <source>
        <dbReference type="SAM" id="Phobius"/>
    </source>
</evidence>
<dbReference type="InterPro" id="IPR017871">
    <property type="entry name" value="ABC_transporter-like_CS"/>
</dbReference>
<dbReference type="InterPro" id="IPR011527">
    <property type="entry name" value="ABC1_TM_dom"/>
</dbReference>
<evidence type="ECO:0000313" key="10">
    <source>
        <dbReference type="EMBL" id="GAA2644856.1"/>
    </source>
</evidence>
<feature type="transmembrane region" description="Helical" evidence="7">
    <location>
        <begin position="157"/>
        <end position="175"/>
    </location>
</feature>
<accession>A0ABN3R695</accession>
<dbReference type="GO" id="GO:0005524">
    <property type="term" value="F:ATP binding"/>
    <property type="evidence" value="ECO:0007669"/>
    <property type="project" value="UniProtKB-KW"/>
</dbReference>
<dbReference type="InterPro" id="IPR027417">
    <property type="entry name" value="P-loop_NTPase"/>
</dbReference>
<gene>
    <name evidence="10" type="ORF">GCM10010412_006500</name>
</gene>
<feature type="domain" description="ABC transmembrane type-1" evidence="9">
    <location>
        <begin position="20"/>
        <end position="302"/>
    </location>
</feature>
<dbReference type="InterPro" id="IPR003439">
    <property type="entry name" value="ABC_transporter-like_ATP-bd"/>
</dbReference>
<dbReference type="PROSITE" id="PS00211">
    <property type="entry name" value="ABC_TRANSPORTER_1"/>
    <property type="match status" value="1"/>
</dbReference>
<dbReference type="Gene3D" id="3.40.50.300">
    <property type="entry name" value="P-loop containing nucleotide triphosphate hydrolases"/>
    <property type="match status" value="1"/>
</dbReference>
<dbReference type="Pfam" id="PF00664">
    <property type="entry name" value="ABC_membrane"/>
    <property type="match status" value="1"/>
</dbReference>
<evidence type="ECO:0000313" key="11">
    <source>
        <dbReference type="Proteomes" id="UP001501666"/>
    </source>
</evidence>
<dbReference type="SUPFAM" id="SSF90123">
    <property type="entry name" value="ABC transporter transmembrane region"/>
    <property type="match status" value="1"/>
</dbReference>
<feature type="transmembrane region" description="Helical" evidence="7">
    <location>
        <begin position="270"/>
        <end position="290"/>
    </location>
</feature>
<feature type="transmembrane region" description="Helical" evidence="7">
    <location>
        <begin position="56"/>
        <end position="81"/>
    </location>
</feature>
<dbReference type="SMART" id="SM00382">
    <property type="entry name" value="AAA"/>
    <property type="match status" value="1"/>
</dbReference>
<keyword evidence="3" id="KW-0547">Nucleotide-binding</keyword>
<evidence type="ECO:0000259" key="8">
    <source>
        <dbReference type="PROSITE" id="PS50893"/>
    </source>
</evidence>
<dbReference type="EMBL" id="BAAATE010000001">
    <property type="protein sequence ID" value="GAA2644856.1"/>
    <property type="molecule type" value="Genomic_DNA"/>
</dbReference>
<evidence type="ECO:0000256" key="3">
    <source>
        <dbReference type="ARBA" id="ARBA00022741"/>
    </source>
</evidence>
<dbReference type="CDD" id="cd07346">
    <property type="entry name" value="ABC_6TM_exporters"/>
    <property type="match status" value="1"/>
</dbReference>
<dbReference type="InterPro" id="IPR039421">
    <property type="entry name" value="Type_1_exporter"/>
</dbReference>
<dbReference type="Gene3D" id="1.20.1560.10">
    <property type="entry name" value="ABC transporter type 1, transmembrane domain"/>
    <property type="match status" value="1"/>
</dbReference>
<evidence type="ECO:0000256" key="5">
    <source>
        <dbReference type="ARBA" id="ARBA00022989"/>
    </source>
</evidence>
<evidence type="ECO:0000256" key="6">
    <source>
        <dbReference type="ARBA" id="ARBA00023136"/>
    </source>
</evidence>
<feature type="transmembrane region" description="Helical" evidence="7">
    <location>
        <begin position="124"/>
        <end position="151"/>
    </location>
</feature>
<evidence type="ECO:0000256" key="1">
    <source>
        <dbReference type="ARBA" id="ARBA00004651"/>
    </source>
</evidence>
<feature type="transmembrane region" description="Helical" evidence="7">
    <location>
        <begin position="19"/>
        <end position="36"/>
    </location>
</feature>
<organism evidence="10 11">
    <name type="scientific">Nonomuraea recticatena</name>
    <dbReference type="NCBI Taxonomy" id="46178"/>
    <lineage>
        <taxon>Bacteria</taxon>
        <taxon>Bacillati</taxon>
        <taxon>Actinomycetota</taxon>
        <taxon>Actinomycetes</taxon>
        <taxon>Streptosporangiales</taxon>
        <taxon>Streptosporangiaceae</taxon>
        <taxon>Nonomuraea</taxon>
    </lineage>
</organism>
<dbReference type="Proteomes" id="UP001501666">
    <property type="component" value="Unassembled WGS sequence"/>
</dbReference>
<reference evidence="10 11" key="1">
    <citation type="journal article" date="2019" name="Int. J. Syst. Evol. Microbiol.">
        <title>The Global Catalogue of Microorganisms (GCM) 10K type strain sequencing project: providing services to taxonomists for standard genome sequencing and annotation.</title>
        <authorList>
            <consortium name="The Broad Institute Genomics Platform"/>
            <consortium name="The Broad Institute Genome Sequencing Center for Infectious Disease"/>
            <person name="Wu L."/>
            <person name="Ma J."/>
        </authorList>
    </citation>
    <scope>NUCLEOTIDE SEQUENCE [LARGE SCALE GENOMIC DNA]</scope>
    <source>
        <strain evidence="10 11">JCM 6835</strain>
    </source>
</reference>
<proteinExistence type="predicted"/>
<evidence type="ECO:0000259" key="9">
    <source>
        <dbReference type="PROSITE" id="PS50929"/>
    </source>
</evidence>
<feature type="transmembrane region" description="Helical" evidence="7">
    <location>
        <begin position="243"/>
        <end position="264"/>
    </location>
</feature>
<dbReference type="PROSITE" id="PS50929">
    <property type="entry name" value="ABC_TM1F"/>
    <property type="match status" value="1"/>
</dbReference>
<keyword evidence="6 7" id="KW-0472">Membrane</keyword>
<keyword evidence="11" id="KW-1185">Reference proteome</keyword>
<keyword evidence="4 10" id="KW-0067">ATP-binding</keyword>
<dbReference type="InterPro" id="IPR036640">
    <property type="entry name" value="ABC1_TM_sf"/>
</dbReference>
<dbReference type="InterPro" id="IPR003593">
    <property type="entry name" value="AAA+_ATPase"/>
</dbReference>
<evidence type="ECO:0000256" key="2">
    <source>
        <dbReference type="ARBA" id="ARBA00022692"/>
    </source>
</evidence>
<keyword evidence="5 7" id="KW-1133">Transmembrane helix</keyword>
<evidence type="ECO:0000256" key="4">
    <source>
        <dbReference type="ARBA" id="ARBA00022840"/>
    </source>
</evidence>
<sequence>MAASAGDVLRHLRPGPRSAAALTAAVVAATALPLAAPQLTRGFVDDAIGGASTRHLTLLALGYLALAVAGQVARLLTAWLASRLAWDGTNRLRERLAEHALGLDMAFHGRHTPGEMIERVDGDVVAVADFVVAFLMDVVAGLLLLAGVIVMVLTIDVRLGAVLLVYCLLIGYGMARAQRLAVPSAARSRAADAALFGNLEERLAGAEDLRANGAGEHAVNRFHQASAALFHAENRDARIGTTLLAGTSVAFAAGTAIVLGLAAWTRQSGTLTVGTAVLLFQYTLMVRAPFERLIDQLRQYQTALAGLTRIGELLAERRTLPTPADPRPLPPKGPLSLELDGVGFAYADDDARVLSDVTITLAPGETLGLVGRTGSGKTTIARMALRLYDPTEGAVRIGGLDLRDADPASVRARTCVVTQDVQLFAASVRDNLTLFRPLDDDRRLRAVLADVGLGEWLATLPDGLDTELRGVSAGEAQLLAFARAFLTDPGLVVLDEASSRLDPATERRIEQSVDRLLKDRTGVLIAHRLSSLSRVDKIAVVDGGRIVEYGYRHELAADPDSRFSRMLDMAQVRR</sequence>
<name>A0ABN3R695_9ACTN</name>
<dbReference type="PANTHER" id="PTHR24221">
    <property type="entry name" value="ATP-BINDING CASSETTE SUB-FAMILY B"/>
    <property type="match status" value="1"/>
</dbReference>
<dbReference type="PANTHER" id="PTHR24221:SF654">
    <property type="entry name" value="ATP-BINDING CASSETTE SUB-FAMILY B MEMBER 6"/>
    <property type="match status" value="1"/>
</dbReference>
<protein>
    <submittedName>
        <fullName evidence="10">ABC transporter ATP-binding protein</fullName>
    </submittedName>
</protein>
<comment type="caution">
    <text evidence="10">The sequence shown here is derived from an EMBL/GenBank/DDBJ whole genome shotgun (WGS) entry which is preliminary data.</text>
</comment>
<dbReference type="RefSeq" id="WP_346143001.1">
    <property type="nucleotide sequence ID" value="NZ_BAAATE010000001.1"/>
</dbReference>
<dbReference type="PROSITE" id="PS50893">
    <property type="entry name" value="ABC_TRANSPORTER_2"/>
    <property type="match status" value="1"/>
</dbReference>
<dbReference type="Pfam" id="PF00005">
    <property type="entry name" value="ABC_tran"/>
    <property type="match status" value="1"/>
</dbReference>